<dbReference type="CDD" id="cd00086">
    <property type="entry name" value="homeodomain"/>
    <property type="match status" value="1"/>
</dbReference>
<reference evidence="6" key="1">
    <citation type="submission" date="2020-04" db="EMBL/GenBank/DDBJ databases">
        <authorList>
            <person name="Alioto T."/>
            <person name="Alioto T."/>
            <person name="Gomez Garrido J."/>
        </authorList>
    </citation>
    <scope>NUCLEOTIDE SEQUENCE</scope>
    <source>
        <strain evidence="6">A484AB</strain>
    </source>
</reference>
<feature type="domain" description="Homeobox" evidence="5">
    <location>
        <begin position="117"/>
        <end position="164"/>
    </location>
</feature>
<dbReference type="GO" id="GO:0000981">
    <property type="term" value="F:DNA-binding transcription factor activity, RNA polymerase II-specific"/>
    <property type="evidence" value="ECO:0007669"/>
    <property type="project" value="TreeGrafter"/>
</dbReference>
<dbReference type="EMBL" id="CACRXK020010741">
    <property type="protein sequence ID" value="CAB4020021.1"/>
    <property type="molecule type" value="Genomic_DNA"/>
</dbReference>
<dbReference type="PANTHER" id="PTHR24329">
    <property type="entry name" value="HOMEOBOX PROTEIN ARISTALESS"/>
    <property type="match status" value="1"/>
</dbReference>
<dbReference type="Gene3D" id="1.10.10.60">
    <property type="entry name" value="Homeodomain-like"/>
    <property type="match status" value="1"/>
</dbReference>
<dbReference type="PROSITE" id="PS50071">
    <property type="entry name" value="HOMEOBOX_2"/>
    <property type="match status" value="1"/>
</dbReference>
<dbReference type="Pfam" id="PF00046">
    <property type="entry name" value="Homeodomain"/>
    <property type="match status" value="1"/>
</dbReference>
<evidence type="ECO:0000256" key="1">
    <source>
        <dbReference type="ARBA" id="ARBA00004123"/>
    </source>
</evidence>
<dbReference type="AlphaFoldDB" id="A0A6S7JV61"/>
<evidence type="ECO:0000259" key="5">
    <source>
        <dbReference type="PROSITE" id="PS50071"/>
    </source>
</evidence>
<gene>
    <name evidence="6" type="ORF">PACLA_8A016156</name>
</gene>
<dbReference type="SUPFAM" id="SSF46689">
    <property type="entry name" value="Homeodomain-like"/>
    <property type="match status" value="1"/>
</dbReference>
<dbReference type="SMART" id="SM00389">
    <property type="entry name" value="HOX"/>
    <property type="match status" value="1"/>
</dbReference>
<dbReference type="GO" id="GO:0005634">
    <property type="term" value="C:nucleus"/>
    <property type="evidence" value="ECO:0007669"/>
    <property type="project" value="UniProtKB-SubCell"/>
</dbReference>
<feature type="compositionally biased region" description="Polar residues" evidence="4">
    <location>
        <begin position="102"/>
        <end position="114"/>
    </location>
</feature>
<accession>A0A6S7JV61</accession>
<feature type="compositionally biased region" description="Acidic residues" evidence="4">
    <location>
        <begin position="90"/>
        <end position="101"/>
    </location>
</feature>
<keyword evidence="2 3" id="KW-0371">Homeobox</keyword>
<evidence type="ECO:0000256" key="4">
    <source>
        <dbReference type="SAM" id="MobiDB-lite"/>
    </source>
</evidence>
<comment type="subcellular location">
    <subcellularLocation>
        <location evidence="1 2 3">Nucleus</location>
    </subcellularLocation>
</comment>
<comment type="caution">
    <text evidence="6">The sequence shown here is derived from an EMBL/GenBank/DDBJ whole genome shotgun (WGS) entry which is preliminary data.</text>
</comment>
<dbReference type="Proteomes" id="UP001152795">
    <property type="component" value="Unassembled WGS sequence"/>
</dbReference>
<name>A0A6S7JV61_PARCT</name>
<organism evidence="6 7">
    <name type="scientific">Paramuricea clavata</name>
    <name type="common">Red gorgonian</name>
    <name type="synonym">Violescent sea-whip</name>
    <dbReference type="NCBI Taxonomy" id="317549"/>
    <lineage>
        <taxon>Eukaryota</taxon>
        <taxon>Metazoa</taxon>
        <taxon>Cnidaria</taxon>
        <taxon>Anthozoa</taxon>
        <taxon>Octocorallia</taxon>
        <taxon>Malacalcyonacea</taxon>
        <taxon>Plexauridae</taxon>
        <taxon>Paramuricea</taxon>
    </lineage>
</organism>
<dbReference type="OrthoDB" id="6159439at2759"/>
<keyword evidence="2 3" id="KW-0238">DNA-binding</keyword>
<evidence type="ECO:0000313" key="7">
    <source>
        <dbReference type="Proteomes" id="UP001152795"/>
    </source>
</evidence>
<keyword evidence="7" id="KW-1185">Reference proteome</keyword>
<evidence type="ECO:0000256" key="2">
    <source>
        <dbReference type="PROSITE-ProRule" id="PRU00108"/>
    </source>
</evidence>
<evidence type="ECO:0000313" key="6">
    <source>
        <dbReference type="EMBL" id="CAB4020021.1"/>
    </source>
</evidence>
<dbReference type="GO" id="GO:0000977">
    <property type="term" value="F:RNA polymerase II transcription regulatory region sequence-specific DNA binding"/>
    <property type="evidence" value="ECO:0007669"/>
    <property type="project" value="TreeGrafter"/>
</dbReference>
<feature type="region of interest" description="Disordered" evidence="4">
    <location>
        <begin position="1"/>
        <end position="119"/>
    </location>
</feature>
<dbReference type="PANTHER" id="PTHR24329:SF543">
    <property type="entry name" value="FI01017P-RELATED"/>
    <property type="match status" value="1"/>
</dbReference>
<keyword evidence="2 3" id="KW-0539">Nucleus</keyword>
<dbReference type="InterPro" id="IPR050649">
    <property type="entry name" value="Paired_Homeobox_TFs"/>
</dbReference>
<protein>
    <submittedName>
        <fullName evidence="6">Retinal homeobox Rx1-like isoform X1</fullName>
    </submittedName>
</protein>
<evidence type="ECO:0000256" key="3">
    <source>
        <dbReference type="RuleBase" id="RU000682"/>
    </source>
</evidence>
<feature type="compositionally biased region" description="Basic and acidic residues" evidence="4">
    <location>
        <begin position="65"/>
        <end position="84"/>
    </location>
</feature>
<dbReference type="InterPro" id="IPR001356">
    <property type="entry name" value="HD"/>
</dbReference>
<feature type="compositionally biased region" description="Basic and acidic residues" evidence="4">
    <location>
        <begin position="34"/>
        <end position="45"/>
    </location>
</feature>
<dbReference type="InterPro" id="IPR009057">
    <property type="entry name" value="Homeodomain-like_sf"/>
</dbReference>
<feature type="non-terminal residue" evidence="6">
    <location>
        <position position="164"/>
    </location>
</feature>
<sequence length="164" mass="18001">MTDTAKSNKRASQEGSQSPISHSICGILGLGNEPGRECLAEKEIDAPQVADQDQQSETTEENPESIEKQDVDEKASIDGEEKMSGGDFEVSSENEIEDNESMNDSSASLNSVNGSKKKKTRYRTTFSSYQLEELEKAFDKAPYPDVFAREDLAAKIGLTEARVQ</sequence>
<proteinExistence type="predicted"/>